<accession>A0A914B743</accession>
<dbReference type="Gene3D" id="3.90.215.10">
    <property type="entry name" value="Gamma Fibrinogen, chain A, domain 1"/>
    <property type="match status" value="1"/>
</dbReference>
<dbReference type="RefSeq" id="XP_038071779.1">
    <property type="nucleotide sequence ID" value="XM_038215851.1"/>
</dbReference>
<dbReference type="NCBIfam" id="NF040941">
    <property type="entry name" value="GGGWT_bact"/>
    <property type="match status" value="1"/>
</dbReference>
<dbReference type="OrthoDB" id="5959148at2759"/>
<evidence type="ECO:0000313" key="2">
    <source>
        <dbReference type="EnsemblMetazoa" id="XP_038071779.1"/>
    </source>
</evidence>
<dbReference type="Pfam" id="PF00147">
    <property type="entry name" value="Fibrinogen_C"/>
    <property type="match status" value="1"/>
</dbReference>
<organism evidence="2 3">
    <name type="scientific">Patiria miniata</name>
    <name type="common">Bat star</name>
    <name type="synonym">Asterina miniata</name>
    <dbReference type="NCBI Taxonomy" id="46514"/>
    <lineage>
        <taxon>Eukaryota</taxon>
        <taxon>Metazoa</taxon>
        <taxon>Echinodermata</taxon>
        <taxon>Eleutherozoa</taxon>
        <taxon>Asterozoa</taxon>
        <taxon>Asteroidea</taxon>
        <taxon>Valvatacea</taxon>
        <taxon>Valvatida</taxon>
        <taxon>Asterinidae</taxon>
        <taxon>Patiria</taxon>
    </lineage>
</organism>
<keyword evidence="3" id="KW-1185">Reference proteome</keyword>
<dbReference type="Proteomes" id="UP000887568">
    <property type="component" value="Unplaced"/>
</dbReference>
<evidence type="ECO:0000313" key="3">
    <source>
        <dbReference type="Proteomes" id="UP000887568"/>
    </source>
</evidence>
<dbReference type="GeneID" id="119740511"/>
<feature type="domain" description="Fibrinogen C-terminal" evidence="1">
    <location>
        <begin position="67"/>
        <end position="122"/>
    </location>
</feature>
<dbReference type="InterPro" id="IPR014716">
    <property type="entry name" value="Fibrinogen_a/b/g_C_1"/>
</dbReference>
<evidence type="ECO:0000259" key="1">
    <source>
        <dbReference type="PROSITE" id="PS51406"/>
    </source>
</evidence>
<dbReference type="SUPFAM" id="SSF56496">
    <property type="entry name" value="Fibrinogen C-terminal domain-like"/>
    <property type="match status" value="1"/>
</dbReference>
<proteinExistence type="predicted"/>
<sequence length="224" mass="25016">MSCYMGQEPDPFSGRYRWVIPVKNPCQCKEVHVGSLNTRAPSRPFNVTYYDTFLRSSDPMEIGTFLNCSAELPASCKAYMESGRSHGSGHYKIQPRCAGNKQLTVYCDQHSNGGGWMRVYQKTGPRQCSGYNFAWTGELITCMGLDTEITGFAVSDNVTTINTEDSWILRDSSWQFNSFEQCLNSACTETDNLPLPHADVIANLANCRTPSGVEWSHDYQGNVS</sequence>
<dbReference type="InterPro" id="IPR002181">
    <property type="entry name" value="Fibrinogen_a/b/g_C_dom"/>
</dbReference>
<reference evidence="2" key="1">
    <citation type="submission" date="2022-11" db="UniProtKB">
        <authorList>
            <consortium name="EnsemblMetazoa"/>
        </authorList>
    </citation>
    <scope>IDENTIFICATION</scope>
</reference>
<dbReference type="AlphaFoldDB" id="A0A914B743"/>
<name>A0A914B743_PATMI</name>
<dbReference type="PROSITE" id="PS51406">
    <property type="entry name" value="FIBRINOGEN_C_2"/>
    <property type="match status" value="1"/>
</dbReference>
<protein>
    <recommendedName>
        <fullName evidence="1">Fibrinogen C-terminal domain-containing protein</fullName>
    </recommendedName>
</protein>
<dbReference type="InterPro" id="IPR036056">
    <property type="entry name" value="Fibrinogen-like_C"/>
</dbReference>
<dbReference type="EnsemblMetazoa" id="XM_038215851.1">
    <property type="protein sequence ID" value="XP_038071779.1"/>
    <property type="gene ID" value="LOC119740511"/>
</dbReference>